<dbReference type="InterPro" id="IPR002645">
    <property type="entry name" value="STAS_dom"/>
</dbReference>
<reference evidence="2 3" key="1">
    <citation type="submission" date="2022-11" db="EMBL/GenBank/DDBJ databases">
        <title>Spartinivicinus poritis sp. nov., isolated from scleractinian coral Porites lutea.</title>
        <authorList>
            <person name="Zhang G."/>
            <person name="Cai L."/>
            <person name="Wei Q."/>
        </authorList>
    </citation>
    <scope>NUCLEOTIDE SEQUENCE [LARGE SCALE GENOMIC DNA]</scope>
    <source>
        <strain evidence="2 3">A2-2</strain>
    </source>
</reference>
<organism evidence="2 3">
    <name type="scientific">Spartinivicinus poritis</name>
    <dbReference type="NCBI Taxonomy" id="2994640"/>
    <lineage>
        <taxon>Bacteria</taxon>
        <taxon>Pseudomonadati</taxon>
        <taxon>Pseudomonadota</taxon>
        <taxon>Gammaproteobacteria</taxon>
        <taxon>Oceanospirillales</taxon>
        <taxon>Zooshikellaceae</taxon>
        <taxon>Spartinivicinus</taxon>
    </lineage>
</organism>
<dbReference type="PROSITE" id="PS50801">
    <property type="entry name" value="STAS"/>
    <property type="match status" value="1"/>
</dbReference>
<protein>
    <submittedName>
        <fullName evidence="2">STAS domain-containing protein</fullName>
    </submittedName>
</protein>
<dbReference type="PANTHER" id="PTHR33495">
    <property type="entry name" value="ANTI-SIGMA FACTOR ANTAGONIST TM_1081-RELATED-RELATED"/>
    <property type="match status" value="1"/>
</dbReference>
<dbReference type="RefSeq" id="WP_274686954.1">
    <property type="nucleotide sequence ID" value="NZ_JAPMOU010000001.1"/>
</dbReference>
<dbReference type="InterPro" id="IPR036513">
    <property type="entry name" value="STAS_dom_sf"/>
</dbReference>
<accession>A0ABT5U2I9</accession>
<evidence type="ECO:0000313" key="2">
    <source>
        <dbReference type="EMBL" id="MDE1460582.1"/>
    </source>
</evidence>
<dbReference type="PANTHER" id="PTHR33495:SF15">
    <property type="entry name" value="STAS DOMAIN-CONTAINING PROTEIN"/>
    <property type="match status" value="1"/>
</dbReference>
<dbReference type="EMBL" id="JAPMOU010000001">
    <property type="protein sequence ID" value="MDE1460582.1"/>
    <property type="molecule type" value="Genomic_DNA"/>
</dbReference>
<dbReference type="CDD" id="cd07043">
    <property type="entry name" value="STAS_anti-anti-sigma_factors"/>
    <property type="match status" value="1"/>
</dbReference>
<feature type="domain" description="STAS" evidence="1">
    <location>
        <begin position="7"/>
        <end position="113"/>
    </location>
</feature>
<evidence type="ECO:0000313" key="3">
    <source>
        <dbReference type="Proteomes" id="UP001528823"/>
    </source>
</evidence>
<name>A0ABT5U2I9_9GAMM</name>
<dbReference type="SUPFAM" id="SSF52091">
    <property type="entry name" value="SpoIIaa-like"/>
    <property type="match status" value="1"/>
</dbReference>
<keyword evidence="3" id="KW-1185">Reference proteome</keyword>
<gene>
    <name evidence="2" type="ORF">ORQ98_01255</name>
</gene>
<sequence length="113" mass="13006">MNKHTSPTLKTTTTGNSIIIRVGKEFTFKLAHAFRETYIDLKNHDYTYIVDLKETEYIDSSSLGILLNMKKHLNCSKEKIKIINCNNHITKLFALSKFDEAFIVQSQTSTHPQ</sequence>
<evidence type="ECO:0000259" key="1">
    <source>
        <dbReference type="PROSITE" id="PS50801"/>
    </source>
</evidence>
<comment type="caution">
    <text evidence="2">The sequence shown here is derived from an EMBL/GenBank/DDBJ whole genome shotgun (WGS) entry which is preliminary data.</text>
</comment>
<dbReference type="Proteomes" id="UP001528823">
    <property type="component" value="Unassembled WGS sequence"/>
</dbReference>
<proteinExistence type="predicted"/>
<dbReference type="Gene3D" id="3.30.750.24">
    <property type="entry name" value="STAS domain"/>
    <property type="match status" value="1"/>
</dbReference>
<dbReference type="Pfam" id="PF01740">
    <property type="entry name" value="STAS"/>
    <property type="match status" value="1"/>
</dbReference>